<evidence type="ECO:0000313" key="7">
    <source>
        <dbReference type="EMBL" id="KZT02018.1"/>
    </source>
</evidence>
<dbReference type="OrthoDB" id="77878at2759"/>
<accession>A0A165C199</accession>
<evidence type="ECO:0000256" key="2">
    <source>
        <dbReference type="ARBA" id="ARBA00022692"/>
    </source>
</evidence>
<dbReference type="InParanoid" id="A0A165C199"/>
<evidence type="ECO:0000256" key="1">
    <source>
        <dbReference type="ARBA" id="ARBA00004126"/>
    </source>
</evidence>
<keyword evidence="5" id="KW-0539">Nucleus</keyword>
<proteinExistence type="predicted"/>
<dbReference type="EMBL" id="KV427657">
    <property type="protein sequence ID" value="KZT02018.1"/>
    <property type="molecule type" value="Genomic_DNA"/>
</dbReference>
<organism evidence="7 8">
    <name type="scientific">Laetiporus sulphureus 93-53</name>
    <dbReference type="NCBI Taxonomy" id="1314785"/>
    <lineage>
        <taxon>Eukaryota</taxon>
        <taxon>Fungi</taxon>
        <taxon>Dikarya</taxon>
        <taxon>Basidiomycota</taxon>
        <taxon>Agaricomycotina</taxon>
        <taxon>Agaricomycetes</taxon>
        <taxon>Polyporales</taxon>
        <taxon>Laetiporus</taxon>
    </lineage>
</organism>
<dbReference type="RefSeq" id="XP_040759758.1">
    <property type="nucleotide sequence ID" value="XM_040909896.1"/>
</dbReference>
<gene>
    <name evidence="7" type="ORF">LAESUDRAFT_730731</name>
</gene>
<keyword evidence="8" id="KW-1185">Reference proteome</keyword>
<evidence type="ECO:0000256" key="3">
    <source>
        <dbReference type="ARBA" id="ARBA00022989"/>
    </source>
</evidence>
<comment type="subcellular location">
    <subcellularLocation>
        <location evidence="6">Endomembrane system</location>
        <topology evidence="6">Single-pass membrane protein</topology>
    </subcellularLocation>
    <subcellularLocation>
        <location evidence="1">Nucleus membrane</location>
    </subcellularLocation>
</comment>
<dbReference type="InterPro" id="IPR008547">
    <property type="entry name" value="DUF829_TMEM53"/>
</dbReference>
<dbReference type="PANTHER" id="PTHR12265:SF30">
    <property type="entry name" value="TRANSMEMBRANE PROTEIN 53"/>
    <property type="match status" value="1"/>
</dbReference>
<dbReference type="Proteomes" id="UP000076871">
    <property type="component" value="Unassembled WGS sequence"/>
</dbReference>
<keyword evidence="2" id="KW-0812">Transmembrane</keyword>
<dbReference type="Pfam" id="PF05705">
    <property type="entry name" value="DUF829"/>
    <property type="match status" value="1"/>
</dbReference>
<dbReference type="AlphaFoldDB" id="A0A165C199"/>
<sequence>MTTMSGKLNGSDYLDLNSVVRLYPPNLTEGRNVISMHPSIVLLFGWMDAHPAHLIKYVEGLQSTFPTSHVILIRSTSGFYFTSQKQLERLLIPVVDIIQTEAKNGAIFRGILVHVLSNGGGFQFMTLRKVLRKMPVSQDPTVHCSETPTALVLDSTPGDNGLESSITSMAPSNPILHLLAVPPIAALYSIFYMMNSLRGNSPIFQELRTTLNSPDLLPSITSPLNPKETPRLYVYSERDSITAAPKVAAHIQESVLKGFDVDVEKFLDTQHISHARRDPKRYWGSVQRLWAKAVAAAAGSSMRPSL</sequence>
<evidence type="ECO:0000313" key="8">
    <source>
        <dbReference type="Proteomes" id="UP000076871"/>
    </source>
</evidence>
<evidence type="ECO:0000256" key="6">
    <source>
        <dbReference type="ARBA" id="ARBA00037847"/>
    </source>
</evidence>
<name>A0A165C199_9APHY</name>
<keyword evidence="4" id="KW-0472">Membrane</keyword>
<dbReference type="PANTHER" id="PTHR12265">
    <property type="entry name" value="TRANSMEMBRANE PROTEIN 53"/>
    <property type="match status" value="1"/>
</dbReference>
<evidence type="ECO:0008006" key="9">
    <source>
        <dbReference type="Google" id="ProtNLM"/>
    </source>
</evidence>
<protein>
    <recommendedName>
        <fullName evidence="9">DUF829-domain-containing protein</fullName>
    </recommendedName>
</protein>
<dbReference type="GeneID" id="63826925"/>
<keyword evidence="3" id="KW-1133">Transmembrane helix</keyword>
<reference evidence="7 8" key="1">
    <citation type="journal article" date="2016" name="Mol. Biol. Evol.">
        <title>Comparative Genomics of Early-Diverging Mushroom-Forming Fungi Provides Insights into the Origins of Lignocellulose Decay Capabilities.</title>
        <authorList>
            <person name="Nagy L.G."/>
            <person name="Riley R."/>
            <person name="Tritt A."/>
            <person name="Adam C."/>
            <person name="Daum C."/>
            <person name="Floudas D."/>
            <person name="Sun H."/>
            <person name="Yadav J.S."/>
            <person name="Pangilinan J."/>
            <person name="Larsson K.H."/>
            <person name="Matsuura K."/>
            <person name="Barry K."/>
            <person name="Labutti K."/>
            <person name="Kuo R."/>
            <person name="Ohm R.A."/>
            <person name="Bhattacharya S.S."/>
            <person name="Shirouzu T."/>
            <person name="Yoshinaga Y."/>
            <person name="Martin F.M."/>
            <person name="Grigoriev I.V."/>
            <person name="Hibbett D.S."/>
        </authorList>
    </citation>
    <scope>NUCLEOTIDE SEQUENCE [LARGE SCALE GENOMIC DNA]</scope>
    <source>
        <strain evidence="7 8">93-53</strain>
    </source>
</reference>
<dbReference type="GO" id="GO:0031965">
    <property type="term" value="C:nuclear membrane"/>
    <property type="evidence" value="ECO:0007669"/>
    <property type="project" value="UniProtKB-SubCell"/>
</dbReference>
<evidence type="ECO:0000256" key="4">
    <source>
        <dbReference type="ARBA" id="ARBA00023136"/>
    </source>
</evidence>
<evidence type="ECO:0000256" key="5">
    <source>
        <dbReference type="ARBA" id="ARBA00023242"/>
    </source>
</evidence>